<dbReference type="GO" id="GO:0003677">
    <property type="term" value="F:DNA binding"/>
    <property type="evidence" value="ECO:0007669"/>
    <property type="project" value="InterPro"/>
</dbReference>
<dbReference type="AlphaFoldDB" id="A0A1T4LDL0"/>
<accession>A0A1T4LDL0</accession>
<evidence type="ECO:0000313" key="3">
    <source>
        <dbReference type="Proteomes" id="UP000190389"/>
    </source>
</evidence>
<organism evidence="2 3">
    <name type="scientific">Mycoplasmopsis verecunda</name>
    <dbReference type="NCBI Taxonomy" id="171291"/>
    <lineage>
        <taxon>Bacteria</taxon>
        <taxon>Bacillati</taxon>
        <taxon>Mycoplasmatota</taxon>
        <taxon>Mycoplasmoidales</taxon>
        <taxon>Metamycoplasmataceae</taxon>
        <taxon>Mycoplasmopsis</taxon>
    </lineage>
</organism>
<keyword evidence="3" id="KW-1185">Reference proteome</keyword>
<gene>
    <name evidence="2" type="ORF">SAMN02745154_00420</name>
</gene>
<dbReference type="Proteomes" id="UP000190389">
    <property type="component" value="Unassembled WGS sequence"/>
</dbReference>
<evidence type="ECO:0000259" key="1">
    <source>
        <dbReference type="Pfam" id="PF04851"/>
    </source>
</evidence>
<name>A0A1T4LDL0_9BACT</name>
<dbReference type="GO" id="GO:0005524">
    <property type="term" value="F:ATP binding"/>
    <property type="evidence" value="ECO:0007669"/>
    <property type="project" value="InterPro"/>
</dbReference>
<dbReference type="Pfam" id="PF04851">
    <property type="entry name" value="ResIII"/>
    <property type="match status" value="1"/>
</dbReference>
<dbReference type="SUPFAM" id="SSF52540">
    <property type="entry name" value="P-loop containing nucleoside triphosphate hydrolases"/>
    <property type="match status" value="1"/>
</dbReference>
<dbReference type="EMBL" id="FUXF01000012">
    <property type="protein sequence ID" value="SJZ52862.1"/>
    <property type="molecule type" value="Genomic_DNA"/>
</dbReference>
<dbReference type="GO" id="GO:0016787">
    <property type="term" value="F:hydrolase activity"/>
    <property type="evidence" value="ECO:0007669"/>
    <property type="project" value="InterPro"/>
</dbReference>
<evidence type="ECO:0000313" key="2">
    <source>
        <dbReference type="EMBL" id="SJZ52862.1"/>
    </source>
</evidence>
<dbReference type="STRING" id="171291.SAMN02745154_00420"/>
<dbReference type="Gene3D" id="3.40.50.300">
    <property type="entry name" value="P-loop containing nucleotide triphosphate hydrolases"/>
    <property type="match status" value="1"/>
</dbReference>
<sequence length="778" mass="91573">MITNIKFKKFQQRVIESLTNFILDKNTSELNNALILKSPTGSGKTLMLLQSIVNAINNSNNENLVFVWITPGKGDLEQQSYEKMIKFYPEYSCAMLDDALNNGFQPNTTYFINWEKITKSGNKATRDGEVLNIHDQAFIARENNNYQFIAIIDEEHYNNTKKAYDFLNDHIKPYKTIKASATTISKKKNINFIEVSDREVIDEELITRSIFINPEVKTKETLEDFENEALILINTAENKRVQIADQYEKINSQYQINPLVLIQMPNKSDEYIEYIKEDVLRPLDITTDNGKLAIWLDKTKINLDDIENNNSPVQYLIFKQSMATGWDCPRSKILIKLRDNMSEDFEIQTIGRIRRMPHQKHFDNDLLDNCFLYTFDAKFKDSVIQQTSGVEVTMLSLKSGFSDFKLPKEERNDNQTIFDHAKWKETLESFYDYMVKKYDLKKGDFIGNLAKLEMNGYNPDFSYLHDDLLQGQSDSISPDLQDKLIVRDISYNFNLKAHHNDEGHTIDKLRKILGINREQLAEMFNALWTSTRAKTYFRRYQIIDIANNRPSIFMINNREQLAEEFRNFLASVKVEINHSLFPEDKIKRTLWYIPFQDLIPYDSAIKKSKPLDKNVYKGYDTSMITTANKIHSWSEKLFEEKINKAQNVKWYYKNGDKGKSYFSIMIRREVANKQQLFYPDYILQDTDDNIWIIETKGGIDFKDQSKDVDKFSEQKYESLKMYVDFYNHEYSEKKYNLKFAFGRDHESIPGELFLLPNHDKYIDNLNSKEWIPMEEIFK</sequence>
<reference evidence="3" key="1">
    <citation type="submission" date="2017-02" db="EMBL/GenBank/DDBJ databases">
        <authorList>
            <person name="Varghese N."/>
            <person name="Submissions S."/>
        </authorList>
    </citation>
    <scope>NUCLEOTIDE SEQUENCE [LARGE SCALE GENOMIC DNA]</scope>
    <source>
        <strain evidence="3">ATCC 27862</strain>
    </source>
</reference>
<dbReference type="InterPro" id="IPR027417">
    <property type="entry name" value="P-loop_NTPase"/>
</dbReference>
<proteinExistence type="predicted"/>
<dbReference type="OrthoDB" id="9804145at2"/>
<dbReference type="InterPro" id="IPR006935">
    <property type="entry name" value="Helicase/UvrB_N"/>
</dbReference>
<dbReference type="RefSeq" id="WP_078747143.1">
    <property type="nucleotide sequence ID" value="NZ_CP137850.1"/>
</dbReference>
<protein>
    <submittedName>
        <fullName evidence="2">Type III restriction enzyme</fullName>
    </submittedName>
</protein>
<feature type="domain" description="Helicase/UvrB N-terminal" evidence="1">
    <location>
        <begin position="5"/>
        <end position="183"/>
    </location>
</feature>